<feature type="region of interest" description="Disordered" evidence="1">
    <location>
        <begin position="1"/>
        <end position="24"/>
    </location>
</feature>
<keyword evidence="2" id="KW-0812">Transmembrane</keyword>
<evidence type="ECO:0000313" key="3">
    <source>
        <dbReference type="EnsemblPlants" id="EMT19034"/>
    </source>
</evidence>
<proteinExistence type="predicted"/>
<sequence length="149" mass="17021">MEKIPRASDHPWRPRRSTTGSVSSLAPPVQCFLGQYMYQFMSNCRQVHPGSASARLLRSDLDELLLLSQLFLWFGCIYMMVGCWMWIVSPRQDQPRNIKVIHFPGTFSCITLMPMNGDRKHLPAAMKGHLKLSKGTCRACGCDYTCRHL</sequence>
<dbReference type="EnsemblPlants" id="EMT19034">
    <property type="protein sequence ID" value="EMT19034"/>
    <property type="gene ID" value="F775_24269"/>
</dbReference>
<name>R7WFJ3_AEGTA</name>
<accession>R7WFJ3</accession>
<organism evidence="3">
    <name type="scientific">Aegilops tauschii</name>
    <name type="common">Tausch's goatgrass</name>
    <name type="synonym">Aegilops squarrosa</name>
    <dbReference type="NCBI Taxonomy" id="37682"/>
    <lineage>
        <taxon>Eukaryota</taxon>
        <taxon>Viridiplantae</taxon>
        <taxon>Streptophyta</taxon>
        <taxon>Embryophyta</taxon>
        <taxon>Tracheophyta</taxon>
        <taxon>Spermatophyta</taxon>
        <taxon>Magnoliopsida</taxon>
        <taxon>Liliopsida</taxon>
        <taxon>Poales</taxon>
        <taxon>Poaceae</taxon>
        <taxon>BOP clade</taxon>
        <taxon>Pooideae</taxon>
        <taxon>Triticodae</taxon>
        <taxon>Triticeae</taxon>
        <taxon>Triticinae</taxon>
        <taxon>Aegilops</taxon>
    </lineage>
</organism>
<evidence type="ECO:0000256" key="1">
    <source>
        <dbReference type="SAM" id="MobiDB-lite"/>
    </source>
</evidence>
<keyword evidence="2" id="KW-0472">Membrane</keyword>
<dbReference type="AlphaFoldDB" id="R7WFJ3"/>
<keyword evidence="2" id="KW-1133">Transmembrane helix</keyword>
<feature type="compositionally biased region" description="Basic and acidic residues" evidence="1">
    <location>
        <begin position="1"/>
        <end position="12"/>
    </location>
</feature>
<reference evidence="3" key="1">
    <citation type="submission" date="2015-06" db="UniProtKB">
        <authorList>
            <consortium name="EnsemblPlants"/>
        </authorList>
    </citation>
    <scope>IDENTIFICATION</scope>
</reference>
<evidence type="ECO:0000256" key="2">
    <source>
        <dbReference type="SAM" id="Phobius"/>
    </source>
</evidence>
<feature type="transmembrane region" description="Helical" evidence="2">
    <location>
        <begin position="64"/>
        <end position="87"/>
    </location>
</feature>
<protein>
    <submittedName>
        <fullName evidence="3">Uncharacterized protein</fullName>
    </submittedName>
</protein>